<gene>
    <name evidence="1" type="ORF">RSE6_14113</name>
</gene>
<evidence type="ECO:0000313" key="2">
    <source>
        <dbReference type="Proteomes" id="UP000177625"/>
    </source>
</evidence>
<name>A0A1E1MUJ2_RHYSE</name>
<sequence>MTFVNVQMGHLLLLIKIMPSVSRLAVKSKQRPGSPLA</sequence>
<keyword evidence="2" id="KW-1185">Reference proteome</keyword>
<dbReference type="AlphaFoldDB" id="A0A1E1MUJ2"/>
<dbReference type="Proteomes" id="UP000177625">
    <property type="component" value="Unassembled WGS sequence"/>
</dbReference>
<proteinExistence type="predicted"/>
<organism evidence="1 2">
    <name type="scientific">Rhynchosporium secalis</name>
    <name type="common">Barley scald fungus</name>
    <dbReference type="NCBI Taxonomy" id="38038"/>
    <lineage>
        <taxon>Eukaryota</taxon>
        <taxon>Fungi</taxon>
        <taxon>Dikarya</taxon>
        <taxon>Ascomycota</taxon>
        <taxon>Pezizomycotina</taxon>
        <taxon>Leotiomycetes</taxon>
        <taxon>Helotiales</taxon>
        <taxon>Ploettnerulaceae</taxon>
        <taxon>Rhynchosporium</taxon>
    </lineage>
</organism>
<evidence type="ECO:0000313" key="1">
    <source>
        <dbReference type="EMBL" id="CZT52748.1"/>
    </source>
</evidence>
<protein>
    <submittedName>
        <fullName evidence="1">Uncharacterized protein</fullName>
    </submittedName>
</protein>
<reference evidence="2" key="1">
    <citation type="submission" date="2016-03" db="EMBL/GenBank/DDBJ databases">
        <authorList>
            <person name="Guldener U."/>
        </authorList>
    </citation>
    <scope>NUCLEOTIDE SEQUENCE [LARGE SCALE GENOMIC DNA]</scope>
</reference>
<dbReference type="EMBL" id="FJVC01000620">
    <property type="protein sequence ID" value="CZT52748.1"/>
    <property type="molecule type" value="Genomic_DNA"/>
</dbReference>
<accession>A0A1E1MUJ2</accession>